<dbReference type="InterPro" id="IPR043429">
    <property type="entry name" value="ArtM/GltK/GlnP/TcyL/YhdX-like"/>
</dbReference>
<feature type="domain" description="ABC transmembrane type-1" evidence="11">
    <location>
        <begin position="306"/>
        <end position="495"/>
    </location>
</feature>
<evidence type="ECO:0000256" key="4">
    <source>
        <dbReference type="ARBA" id="ARBA00022475"/>
    </source>
</evidence>
<protein>
    <submittedName>
        <fullName evidence="12">ABC transporter substrate-binding protein/permease</fullName>
    </submittedName>
</protein>
<evidence type="ECO:0000256" key="3">
    <source>
        <dbReference type="ARBA" id="ARBA00022448"/>
    </source>
</evidence>
<evidence type="ECO:0000313" key="13">
    <source>
        <dbReference type="Proteomes" id="UP000438120"/>
    </source>
</evidence>
<comment type="similarity">
    <text evidence="2">Belongs to the binding-protein-dependent transport system permease family. HisMQ subfamily.</text>
</comment>
<dbReference type="PANTHER" id="PTHR30614">
    <property type="entry name" value="MEMBRANE COMPONENT OF AMINO ACID ABC TRANSPORTER"/>
    <property type="match status" value="1"/>
</dbReference>
<dbReference type="SMART" id="SM00062">
    <property type="entry name" value="PBPb"/>
    <property type="match status" value="1"/>
</dbReference>
<dbReference type="SUPFAM" id="SSF161098">
    <property type="entry name" value="MetI-like"/>
    <property type="match status" value="1"/>
</dbReference>
<feature type="transmembrane region" description="Helical" evidence="9">
    <location>
        <begin position="476"/>
        <end position="497"/>
    </location>
</feature>
<sequence>MKKLIKIFSVLLLLVSAVVTGALATGPAATVSAASSKNVKKVASGTVLKKIKKSGKLVVGLSADYPPLEFTKNVNGKNKYVGVDIELSKQIAKDLGVKCEIKNMDFDSLLVALETGKIDVIISGMTPTAERKKSIDFSKIYYAEKNDYFVINKADKGKYKKTSDFKGKTVGAQTGSLQYTVMKKHGLPGMKVKGLAKISSLLMGLKSGKFDGVLLGELNAKTYAMNDSNLALVKSTLKQDQMGNAVGVAKGQKDLVAAINKTINKCQEKDLFNKKFIPAAAKDMKTATKKSNNSMTKYTSYFVTGLEYTMIITICSVLIGLVLGVIFALMRLSSNKLLHAIAVCYIEFLRGTPEMVQIMFVYFGIGMLVKNLPALVAGIIAIGLNSGAYVAEDIRSGINSVNIGQTEAARSLGLSQAMTYRYVIFPQAFKNIWPALGNEFITLTKDSSLVSTIGVGELMYQTGLVQTATYRGVMPLFITMCIYFVLTFLLTRLLNFLERKMNLSSSRA</sequence>
<feature type="chain" id="PRO_5039531611" evidence="10">
    <location>
        <begin position="25"/>
        <end position="508"/>
    </location>
</feature>
<keyword evidence="10" id="KW-0732">Signal</keyword>
<proteinExistence type="inferred from homology"/>
<dbReference type="GO" id="GO:0043190">
    <property type="term" value="C:ATP-binding cassette (ABC) transporter complex"/>
    <property type="evidence" value="ECO:0007669"/>
    <property type="project" value="InterPro"/>
</dbReference>
<keyword evidence="7 9" id="KW-1133">Transmembrane helix</keyword>
<dbReference type="OrthoDB" id="9811552at2"/>
<dbReference type="FunFam" id="1.10.3720.10:FF:000033">
    <property type="entry name" value="Polar amino acid ABC transporter permease"/>
    <property type="match status" value="1"/>
</dbReference>
<dbReference type="InterPro" id="IPR001638">
    <property type="entry name" value="Solute-binding_3/MltF_N"/>
</dbReference>
<feature type="transmembrane region" description="Helical" evidence="9">
    <location>
        <begin position="308"/>
        <end position="329"/>
    </location>
</feature>
<dbReference type="PROSITE" id="PS50928">
    <property type="entry name" value="ABC_TM1"/>
    <property type="match status" value="1"/>
</dbReference>
<dbReference type="NCBIfam" id="TIGR01726">
    <property type="entry name" value="HEQRo_perm_3TM"/>
    <property type="match status" value="1"/>
</dbReference>
<keyword evidence="6" id="KW-0029">Amino-acid transport</keyword>
<reference evidence="12 13" key="1">
    <citation type="submission" date="2019-08" db="EMBL/GenBank/DDBJ databases">
        <title>In-depth cultivation of the pig gut microbiome towards novel bacterial diversity and tailored functional studies.</title>
        <authorList>
            <person name="Wylensek D."/>
            <person name="Hitch T.C.A."/>
            <person name="Clavel T."/>
        </authorList>
    </citation>
    <scope>NUCLEOTIDE SEQUENCE [LARGE SCALE GENOMIC DNA]</scope>
    <source>
        <strain evidence="12 13">Bifido-178-WT-2B</strain>
    </source>
</reference>
<comment type="subcellular location">
    <subcellularLocation>
        <location evidence="1 9">Cell membrane</location>
        <topology evidence="1 9">Multi-pass membrane protein</topology>
    </subcellularLocation>
</comment>
<keyword evidence="5 9" id="KW-0812">Transmembrane</keyword>
<dbReference type="PANTHER" id="PTHR30614:SF20">
    <property type="entry name" value="GLUTAMINE TRANSPORT SYSTEM PERMEASE PROTEIN GLNP"/>
    <property type="match status" value="1"/>
</dbReference>
<keyword evidence="13" id="KW-1185">Reference proteome</keyword>
<accession>A0A6A8MEM8</accession>
<keyword evidence="8 9" id="KW-0472">Membrane</keyword>
<dbReference type="Gene3D" id="3.40.190.10">
    <property type="entry name" value="Periplasmic binding protein-like II"/>
    <property type="match status" value="2"/>
</dbReference>
<dbReference type="InterPro" id="IPR035906">
    <property type="entry name" value="MetI-like_sf"/>
</dbReference>
<dbReference type="AlphaFoldDB" id="A0A6A8MEM8"/>
<dbReference type="Pfam" id="PF00528">
    <property type="entry name" value="BPD_transp_1"/>
    <property type="match status" value="1"/>
</dbReference>
<dbReference type="GO" id="GO:0006865">
    <property type="term" value="P:amino acid transport"/>
    <property type="evidence" value="ECO:0007669"/>
    <property type="project" value="UniProtKB-KW"/>
</dbReference>
<evidence type="ECO:0000256" key="9">
    <source>
        <dbReference type="RuleBase" id="RU363032"/>
    </source>
</evidence>
<dbReference type="InterPro" id="IPR010065">
    <property type="entry name" value="AA_ABC_transptr_permease_3TM"/>
</dbReference>
<evidence type="ECO:0000256" key="8">
    <source>
        <dbReference type="ARBA" id="ARBA00023136"/>
    </source>
</evidence>
<organism evidence="12 13">
    <name type="scientific">Lactobacillus porci</name>
    <dbReference type="NCBI Taxonomy" id="2012477"/>
    <lineage>
        <taxon>Bacteria</taxon>
        <taxon>Bacillati</taxon>
        <taxon>Bacillota</taxon>
        <taxon>Bacilli</taxon>
        <taxon>Lactobacillales</taxon>
        <taxon>Lactobacillaceae</taxon>
        <taxon>Lactobacillus</taxon>
    </lineage>
</organism>
<feature type="signal peptide" evidence="10">
    <location>
        <begin position="1"/>
        <end position="24"/>
    </location>
</feature>
<evidence type="ECO:0000256" key="6">
    <source>
        <dbReference type="ARBA" id="ARBA00022970"/>
    </source>
</evidence>
<evidence type="ECO:0000256" key="1">
    <source>
        <dbReference type="ARBA" id="ARBA00004651"/>
    </source>
</evidence>
<evidence type="ECO:0000256" key="7">
    <source>
        <dbReference type="ARBA" id="ARBA00022989"/>
    </source>
</evidence>
<dbReference type="GO" id="GO:0022857">
    <property type="term" value="F:transmembrane transporter activity"/>
    <property type="evidence" value="ECO:0007669"/>
    <property type="project" value="InterPro"/>
</dbReference>
<dbReference type="Pfam" id="PF00497">
    <property type="entry name" value="SBP_bac_3"/>
    <property type="match status" value="1"/>
</dbReference>
<name>A0A6A8MEM8_9LACO</name>
<dbReference type="Gene3D" id="1.10.3720.10">
    <property type="entry name" value="MetI-like"/>
    <property type="match status" value="1"/>
</dbReference>
<evidence type="ECO:0000313" key="12">
    <source>
        <dbReference type="EMBL" id="MST87239.1"/>
    </source>
</evidence>
<evidence type="ECO:0000256" key="2">
    <source>
        <dbReference type="ARBA" id="ARBA00010072"/>
    </source>
</evidence>
<evidence type="ECO:0000256" key="5">
    <source>
        <dbReference type="ARBA" id="ARBA00022692"/>
    </source>
</evidence>
<keyword evidence="3 9" id="KW-0813">Transport</keyword>
<gene>
    <name evidence="12" type="ORF">FYJ62_06215</name>
</gene>
<feature type="transmembrane region" description="Helical" evidence="9">
    <location>
        <begin position="360"/>
        <end position="384"/>
    </location>
</feature>
<dbReference type="RefSeq" id="WP_154548832.1">
    <property type="nucleotide sequence ID" value="NZ_VUMX01000014.1"/>
</dbReference>
<evidence type="ECO:0000256" key="10">
    <source>
        <dbReference type="SAM" id="SignalP"/>
    </source>
</evidence>
<dbReference type="SUPFAM" id="SSF53850">
    <property type="entry name" value="Periplasmic binding protein-like II"/>
    <property type="match status" value="1"/>
</dbReference>
<dbReference type="InterPro" id="IPR000515">
    <property type="entry name" value="MetI-like"/>
</dbReference>
<dbReference type="Proteomes" id="UP000438120">
    <property type="component" value="Unassembled WGS sequence"/>
</dbReference>
<comment type="caution">
    <text evidence="12">The sequence shown here is derived from an EMBL/GenBank/DDBJ whole genome shotgun (WGS) entry which is preliminary data.</text>
</comment>
<evidence type="ECO:0000259" key="11">
    <source>
        <dbReference type="PROSITE" id="PS50928"/>
    </source>
</evidence>
<dbReference type="CDD" id="cd06261">
    <property type="entry name" value="TM_PBP2"/>
    <property type="match status" value="1"/>
</dbReference>
<keyword evidence="4" id="KW-1003">Cell membrane</keyword>
<dbReference type="EMBL" id="VUMX01000014">
    <property type="protein sequence ID" value="MST87239.1"/>
    <property type="molecule type" value="Genomic_DNA"/>
</dbReference>